<organism evidence="19 20">
    <name type="scientific">Sodiomyces alkalinus (strain CBS 110278 / VKM F-3762 / F11)</name>
    <name type="common">Alkaliphilic filamentous fungus</name>
    <dbReference type="NCBI Taxonomy" id="1314773"/>
    <lineage>
        <taxon>Eukaryota</taxon>
        <taxon>Fungi</taxon>
        <taxon>Dikarya</taxon>
        <taxon>Ascomycota</taxon>
        <taxon>Pezizomycotina</taxon>
        <taxon>Sordariomycetes</taxon>
        <taxon>Hypocreomycetidae</taxon>
        <taxon>Glomerellales</taxon>
        <taxon>Plectosphaerellaceae</taxon>
        <taxon>Sodiomyces</taxon>
    </lineage>
</organism>
<keyword evidence="14" id="KW-0349">Heme</keyword>
<evidence type="ECO:0000259" key="18">
    <source>
        <dbReference type="PROSITE" id="PS52012"/>
    </source>
</evidence>
<reference evidence="19 20" key="1">
    <citation type="journal article" date="2018" name="Mol. Ecol.">
        <title>The obligate alkalophilic soda-lake fungus Sodiomyces alkalinus has shifted to a protein diet.</title>
        <authorList>
            <person name="Grum-Grzhimaylo A.A."/>
            <person name="Falkoski D.L."/>
            <person name="van den Heuvel J."/>
            <person name="Valero-Jimenez C.A."/>
            <person name="Min B."/>
            <person name="Choi I.G."/>
            <person name="Lipzen A."/>
            <person name="Daum C.G."/>
            <person name="Aanen D.K."/>
            <person name="Tsang A."/>
            <person name="Henrissat B."/>
            <person name="Bilanenko E.N."/>
            <person name="de Vries R.P."/>
            <person name="van Kan J.A.L."/>
            <person name="Grigoriev I.V."/>
            <person name="Debets A.J.M."/>
        </authorList>
    </citation>
    <scope>NUCLEOTIDE SEQUENCE [LARGE SCALE GENOMIC DNA]</scope>
    <source>
        <strain evidence="19 20">F11</strain>
    </source>
</reference>
<proteinExistence type="inferred from homology"/>
<dbReference type="GO" id="GO:0098552">
    <property type="term" value="C:side of membrane"/>
    <property type="evidence" value="ECO:0007669"/>
    <property type="project" value="UniProtKB-KW"/>
</dbReference>
<sequence length="470" mass="51846">MVRLSAHRLLAVVIQLAVWTLVQAQETDPLASLMVFPECARPCIATAFMGGLCAPTDQACICGDEQFQQNVTLCVSESCIIPDMLATRNTSLTNCNVPVRDRSGDYVVISNAMAVTAAIFLVIRFVYKIFMAHVELGMDDWIILAAAISMIPSAVITVHGSAANGLGRDIWTLEPEQITKVLMYFYCMAFLYFAQVALVKLSIISFFMRIFPARETQRLLWGTFIFTTVYGAAFVLTAIFQCWPVHYFWTKWDGLHEGSCASANAISWSNAAINIALDLWMLAVPLWQVRSLQLHWKKKIGVALMFVVGTFVTVVSALRLQSLVIFGASSNATWEFYSVSVWSTIEITVGIMCACLPSIRLVLVRLFPALRGTTMRSMGQYYRGYGSNTNGTNRDRSGAAETPRRNGTMTGVSAVRSQRRGSEDEEGGTTTPPGGIVFQKSYTVQYSDNDEASLVRMDDLDSGGKSRGFA</sequence>
<dbReference type="PANTHER" id="PTHR33048">
    <property type="entry name" value="PTH11-LIKE INTEGRAL MEMBRANE PROTEIN (AFU_ORTHOLOGUE AFUA_5G11245)"/>
    <property type="match status" value="1"/>
</dbReference>
<feature type="compositionally biased region" description="Basic and acidic residues" evidence="15">
    <location>
        <begin position="393"/>
        <end position="404"/>
    </location>
</feature>
<evidence type="ECO:0000256" key="11">
    <source>
        <dbReference type="ARBA" id="ARBA00023157"/>
    </source>
</evidence>
<comment type="subcellular location">
    <subcellularLocation>
        <location evidence="2">Membrane</location>
        <topology evidence="2">Lipid-anchor</topology>
        <topology evidence="2">GPI-anchor</topology>
    </subcellularLocation>
    <subcellularLocation>
        <location evidence="1">Membrane</location>
        <topology evidence="1">Multi-pass membrane protein</topology>
    </subcellularLocation>
    <subcellularLocation>
        <location evidence="3">Secreted</location>
    </subcellularLocation>
</comment>
<evidence type="ECO:0000256" key="4">
    <source>
        <dbReference type="ARBA" id="ARBA00010031"/>
    </source>
</evidence>
<keyword evidence="9 16" id="KW-1133">Transmembrane helix</keyword>
<evidence type="ECO:0000256" key="2">
    <source>
        <dbReference type="ARBA" id="ARBA00004589"/>
    </source>
</evidence>
<evidence type="ECO:0000256" key="14">
    <source>
        <dbReference type="PROSITE-ProRule" id="PRU01356"/>
    </source>
</evidence>
<dbReference type="InterPro" id="IPR008427">
    <property type="entry name" value="Extracellular_membr_CFEM_dom"/>
</dbReference>
<evidence type="ECO:0000256" key="5">
    <source>
        <dbReference type="ARBA" id="ARBA00022525"/>
    </source>
</evidence>
<feature type="disulfide bond" evidence="14">
    <location>
        <begin position="53"/>
        <end position="60"/>
    </location>
</feature>
<keyword evidence="10 16" id="KW-0472">Membrane</keyword>
<feature type="transmembrane region" description="Helical" evidence="16">
    <location>
        <begin position="340"/>
        <end position="367"/>
    </location>
</feature>
<keyword evidence="7 16" id="KW-0812">Transmembrane</keyword>
<feature type="transmembrane region" description="Helical" evidence="16">
    <location>
        <begin position="106"/>
        <end position="130"/>
    </location>
</feature>
<feature type="disulfide bond" evidence="14">
    <location>
        <begin position="39"/>
        <end position="79"/>
    </location>
</feature>
<evidence type="ECO:0000313" key="20">
    <source>
        <dbReference type="Proteomes" id="UP000272025"/>
    </source>
</evidence>
<keyword evidence="5" id="KW-0964">Secreted</keyword>
<feature type="transmembrane region" description="Helical" evidence="16">
    <location>
        <begin position="219"/>
        <end position="246"/>
    </location>
</feature>
<dbReference type="InterPro" id="IPR052337">
    <property type="entry name" value="SAT4-like"/>
</dbReference>
<evidence type="ECO:0000256" key="12">
    <source>
        <dbReference type="ARBA" id="ARBA00023288"/>
    </source>
</evidence>
<evidence type="ECO:0000256" key="15">
    <source>
        <dbReference type="SAM" id="MobiDB-lite"/>
    </source>
</evidence>
<protein>
    <submittedName>
        <fullName evidence="19">CFEM domain-containing protein</fullName>
    </submittedName>
</protein>
<feature type="transmembrane region" description="Helical" evidence="16">
    <location>
        <begin position="183"/>
        <end position="207"/>
    </location>
</feature>
<dbReference type="OrthoDB" id="2496787at2759"/>
<dbReference type="Pfam" id="PF05730">
    <property type="entry name" value="CFEM"/>
    <property type="match status" value="1"/>
</dbReference>
<dbReference type="GO" id="GO:0005576">
    <property type="term" value="C:extracellular region"/>
    <property type="evidence" value="ECO:0007669"/>
    <property type="project" value="UniProtKB-SubCell"/>
</dbReference>
<gene>
    <name evidence="19" type="ORF">SODALDRAFT_327963</name>
</gene>
<evidence type="ECO:0000256" key="1">
    <source>
        <dbReference type="ARBA" id="ARBA00004141"/>
    </source>
</evidence>
<evidence type="ECO:0000256" key="9">
    <source>
        <dbReference type="ARBA" id="ARBA00022989"/>
    </source>
</evidence>
<keyword evidence="14" id="KW-0479">Metal-binding</keyword>
<dbReference type="STRING" id="1314773.A0A3N2QAQ2"/>
<feature type="transmembrane region" description="Helical" evidence="16">
    <location>
        <begin position="266"/>
        <end position="288"/>
    </location>
</feature>
<dbReference type="Proteomes" id="UP000272025">
    <property type="component" value="Unassembled WGS sequence"/>
</dbReference>
<dbReference type="Pfam" id="PF20684">
    <property type="entry name" value="Fung_rhodopsin"/>
    <property type="match status" value="1"/>
</dbReference>
<evidence type="ECO:0000256" key="7">
    <source>
        <dbReference type="ARBA" id="ARBA00022692"/>
    </source>
</evidence>
<evidence type="ECO:0000256" key="8">
    <source>
        <dbReference type="ARBA" id="ARBA00022729"/>
    </source>
</evidence>
<feature type="signal peptide" evidence="17">
    <location>
        <begin position="1"/>
        <end position="24"/>
    </location>
</feature>
<feature type="chain" id="PRO_5018014608" evidence="17">
    <location>
        <begin position="25"/>
        <end position="470"/>
    </location>
</feature>
<evidence type="ECO:0000256" key="6">
    <source>
        <dbReference type="ARBA" id="ARBA00022622"/>
    </source>
</evidence>
<keyword evidence="6" id="KW-0336">GPI-anchor</keyword>
<keyword evidence="6" id="KW-0325">Glycoprotein</keyword>
<feature type="region of interest" description="Disordered" evidence="15">
    <location>
        <begin position="386"/>
        <end position="440"/>
    </location>
</feature>
<evidence type="ECO:0000256" key="17">
    <source>
        <dbReference type="SAM" id="SignalP"/>
    </source>
</evidence>
<dbReference type="InterPro" id="IPR049326">
    <property type="entry name" value="Rhodopsin_dom_fungi"/>
</dbReference>
<feature type="disulfide bond" evidence="14">
    <location>
        <begin position="43"/>
        <end position="74"/>
    </location>
</feature>
<feature type="transmembrane region" description="Helical" evidence="16">
    <location>
        <begin position="300"/>
        <end position="320"/>
    </location>
</feature>
<dbReference type="AlphaFoldDB" id="A0A3N2QAQ2"/>
<feature type="binding site" description="axial binding residue" evidence="14">
    <location>
        <position position="57"/>
    </location>
    <ligand>
        <name>heme</name>
        <dbReference type="ChEBI" id="CHEBI:30413"/>
    </ligand>
    <ligandPart>
        <name>Fe</name>
        <dbReference type="ChEBI" id="CHEBI:18248"/>
    </ligandPart>
</feature>
<comment type="similarity">
    <text evidence="13">Belongs to the SAT4 family.</text>
</comment>
<dbReference type="PANTHER" id="PTHR33048:SF143">
    <property type="entry name" value="EXTRACELLULAR MEMBRANE PROTEIN CFEM DOMAIN-CONTAINING PROTEIN-RELATED"/>
    <property type="match status" value="1"/>
</dbReference>
<keyword evidence="20" id="KW-1185">Reference proteome</keyword>
<evidence type="ECO:0000256" key="13">
    <source>
        <dbReference type="ARBA" id="ARBA00038359"/>
    </source>
</evidence>
<keyword evidence="11 14" id="KW-1015">Disulfide bond</keyword>
<dbReference type="SMART" id="SM00747">
    <property type="entry name" value="CFEM"/>
    <property type="match status" value="1"/>
</dbReference>
<evidence type="ECO:0000256" key="16">
    <source>
        <dbReference type="SAM" id="Phobius"/>
    </source>
</evidence>
<keyword evidence="8 17" id="KW-0732">Signal</keyword>
<feature type="domain" description="CFEM" evidence="18">
    <location>
        <begin position="5"/>
        <end position="122"/>
    </location>
</feature>
<keyword evidence="12" id="KW-0449">Lipoprotein</keyword>
<name>A0A3N2QAQ2_SODAK</name>
<dbReference type="GO" id="GO:0046872">
    <property type="term" value="F:metal ion binding"/>
    <property type="evidence" value="ECO:0007669"/>
    <property type="project" value="UniProtKB-UniRule"/>
</dbReference>
<dbReference type="RefSeq" id="XP_028471554.1">
    <property type="nucleotide sequence ID" value="XM_028610571.1"/>
</dbReference>
<dbReference type="GeneID" id="39579049"/>
<dbReference type="EMBL" id="ML119051">
    <property type="protein sequence ID" value="ROT43748.1"/>
    <property type="molecule type" value="Genomic_DNA"/>
</dbReference>
<evidence type="ECO:0000256" key="3">
    <source>
        <dbReference type="ARBA" id="ARBA00004613"/>
    </source>
</evidence>
<evidence type="ECO:0000313" key="19">
    <source>
        <dbReference type="EMBL" id="ROT43748.1"/>
    </source>
</evidence>
<keyword evidence="14" id="KW-0408">Iron</keyword>
<comment type="similarity">
    <text evidence="4">Belongs to the RBT5 family.</text>
</comment>
<evidence type="ECO:0000256" key="10">
    <source>
        <dbReference type="ARBA" id="ARBA00023136"/>
    </source>
</evidence>
<feature type="disulfide bond" evidence="14">
    <location>
        <begin position="62"/>
        <end position="95"/>
    </location>
</feature>
<accession>A0A3N2QAQ2</accession>
<dbReference type="PROSITE" id="PS52012">
    <property type="entry name" value="CFEM"/>
    <property type="match status" value="1"/>
</dbReference>
<feature type="transmembrane region" description="Helical" evidence="16">
    <location>
        <begin position="142"/>
        <end position="163"/>
    </location>
</feature>